<dbReference type="KEGG" id="vg:23679529"/>
<dbReference type="EMBL" id="KJ567043">
    <property type="protein sequence ID" value="AID58843.1"/>
    <property type="molecule type" value="Genomic_DNA"/>
</dbReference>
<dbReference type="OrthoDB" id="4658at10239"/>
<dbReference type="GeneID" id="23679529"/>
<accession>A0A068F3D1</accession>
<protein>
    <submittedName>
        <fullName evidence="1">Minor tail protein</fullName>
    </submittedName>
</protein>
<keyword evidence="2" id="KW-1185">Reference proteome</keyword>
<proteinExistence type="predicted"/>
<reference evidence="1 2" key="1">
    <citation type="submission" date="2014-03" db="EMBL/GenBank/DDBJ databases">
        <authorList>
            <person name="Yoder B.A."/>
            <person name="Colicchio M.A."/>
            <person name="Schafer C.E."/>
            <person name="Abrahim M.R."/>
            <person name="Adkins N.L."/>
            <person name="Burke K.A."/>
            <person name="Churilla B.M."/>
            <person name="Cohen K.L."/>
            <person name="Fasoranti T.O."/>
            <person name="Genkil J.S."/>
            <person name="Kramer Z.J."/>
            <person name="Prout A.K."/>
            <person name="Schwarz A.G."/>
            <person name="Tish M."/>
            <person name="Vispute N."/>
            <person name="Wilkes K.E."/>
            <person name="Williams C.R."/>
            <person name="Xiao X."/>
            <person name="Yu V.J."/>
            <person name="Lapin J.S."/>
            <person name="Ott C.T."/>
            <person name="Walburn T.D."/>
            <person name="Bradley K.W."/>
            <person name="Clarke D.Q."/>
            <person name="Lewis M.F."/>
            <person name="Barker L.P."/>
            <person name="Bailey C."/>
            <person name="Asai D.J."/>
            <person name="Bowman C.A."/>
            <person name="Russell D.A."/>
            <person name="Pope W.H."/>
            <person name="Jacobs-Sera D."/>
            <person name="Hendrix R.W."/>
            <person name="Hatfull G.F."/>
        </authorList>
    </citation>
    <scope>NUCLEOTIDE SEQUENCE [LARGE SCALE GENOMIC DNA]</scope>
</reference>
<dbReference type="RefSeq" id="YP_009124766.1">
    <property type="nucleotide sequence ID" value="NC_026590.1"/>
</dbReference>
<gene>
    <name evidence="1" type="primary">23</name>
    <name evidence="1" type="ORF">PBI_GAIA_23</name>
</gene>
<dbReference type="Proteomes" id="UP000027491">
    <property type="component" value="Segment"/>
</dbReference>
<organism evidence="1 2">
    <name type="scientific">Mycobacterium phage Gaia</name>
    <dbReference type="NCBI Taxonomy" id="1486472"/>
    <lineage>
        <taxon>Viruses</taxon>
        <taxon>Duplodnaviria</taxon>
        <taxon>Heunggongvirae</taxon>
        <taxon>Uroviricota</taxon>
        <taxon>Caudoviricetes</taxon>
        <taxon>Gaiavirus</taxon>
        <taxon>Gaiavirus gaia</taxon>
    </lineage>
</organism>
<evidence type="ECO:0000313" key="1">
    <source>
        <dbReference type="EMBL" id="AID58843.1"/>
    </source>
</evidence>
<sequence>MIGWWAERHVGFTVELSPQVGFVYGGPSQEFGIILSPEVGMSAVSHSRATFGLELSPAIGASASSHSVASFGLTLDPYIAMRGPGSFTPLFPSENLFPSYQLFPTPRSQRPGFGLSLSPSLGFSAEVGYSREFSLTVTPELGMSAAERYSSGFGVEVTPQIGMQASERYAREFTVEVSPTIGMDAVGNNGVDPVEFDAASIVNFSTADFTYTHTATAGAAVVVAVLVTGNGTMNGVTYGGTPMSSMGSVSVNNNAATGTLWLYFLDNVPGGMQDIDIDKNGFGWCRSAASSYLNVDSCSMVDGAYGSSITANHPATSTPGGMVVYSVGITNNSAISLSGGNTRANASNTGGSLLVGDSIPDATFSATFASSQAWASGYVVLSPA</sequence>
<evidence type="ECO:0000313" key="2">
    <source>
        <dbReference type="Proteomes" id="UP000027491"/>
    </source>
</evidence>
<name>A0A068F3D1_9CAUD</name>